<organism evidence="8 9">
    <name type="scientific">Candidatus Magnetoglobus multicellularis str. Araruama</name>
    <dbReference type="NCBI Taxonomy" id="890399"/>
    <lineage>
        <taxon>Bacteria</taxon>
        <taxon>Pseudomonadati</taxon>
        <taxon>Thermodesulfobacteriota</taxon>
        <taxon>Desulfobacteria</taxon>
        <taxon>Desulfobacterales</taxon>
        <taxon>Desulfobacteraceae</taxon>
        <taxon>Candidatus Magnetoglobus</taxon>
    </lineage>
</organism>
<evidence type="ECO:0000256" key="4">
    <source>
        <dbReference type="ARBA" id="ARBA00022692"/>
    </source>
</evidence>
<keyword evidence="6" id="KW-0472">Membrane</keyword>
<dbReference type="PANTHER" id="PTHR35093">
    <property type="entry name" value="OUTER MEMBRANE PROTEIN NMB0088-RELATED"/>
    <property type="match status" value="1"/>
</dbReference>
<keyword evidence="7" id="KW-0998">Cell outer membrane</keyword>
<name>A0A1V1P3D1_9BACT</name>
<dbReference type="Gene3D" id="2.40.160.60">
    <property type="entry name" value="Outer membrane protein transport protein (OMPP1/FadL/TodX)"/>
    <property type="match status" value="1"/>
</dbReference>
<evidence type="ECO:0000256" key="7">
    <source>
        <dbReference type="ARBA" id="ARBA00023237"/>
    </source>
</evidence>
<dbReference type="Proteomes" id="UP000189670">
    <property type="component" value="Unassembled WGS sequence"/>
</dbReference>
<evidence type="ECO:0000256" key="2">
    <source>
        <dbReference type="ARBA" id="ARBA00008163"/>
    </source>
</evidence>
<dbReference type="InterPro" id="IPR005017">
    <property type="entry name" value="OMPP1/FadL/TodX"/>
</dbReference>
<proteinExistence type="inferred from homology"/>
<gene>
    <name evidence="8" type="ORF">OMM_09695</name>
</gene>
<dbReference type="SUPFAM" id="SSF56935">
    <property type="entry name" value="Porins"/>
    <property type="match status" value="1"/>
</dbReference>
<evidence type="ECO:0000313" key="9">
    <source>
        <dbReference type="Proteomes" id="UP000189670"/>
    </source>
</evidence>
<reference evidence="9" key="1">
    <citation type="submission" date="2012-11" db="EMBL/GenBank/DDBJ databases">
        <authorList>
            <person name="Lucero-Rivera Y.E."/>
            <person name="Tovar-Ramirez D."/>
        </authorList>
    </citation>
    <scope>NUCLEOTIDE SEQUENCE [LARGE SCALE GENOMIC DNA]</scope>
    <source>
        <strain evidence="9">Araruama</strain>
    </source>
</reference>
<evidence type="ECO:0000256" key="5">
    <source>
        <dbReference type="ARBA" id="ARBA00022729"/>
    </source>
</evidence>
<keyword evidence="3" id="KW-1134">Transmembrane beta strand</keyword>
<keyword evidence="4" id="KW-0812">Transmembrane</keyword>
<dbReference type="Pfam" id="PF03349">
    <property type="entry name" value="Toluene_X"/>
    <property type="match status" value="1"/>
</dbReference>
<evidence type="ECO:0000256" key="6">
    <source>
        <dbReference type="ARBA" id="ARBA00023136"/>
    </source>
</evidence>
<keyword evidence="5" id="KW-0732">Signal</keyword>
<accession>A0A1V1P3D1</accession>
<dbReference type="GO" id="GO:0009279">
    <property type="term" value="C:cell outer membrane"/>
    <property type="evidence" value="ECO:0007669"/>
    <property type="project" value="UniProtKB-SubCell"/>
</dbReference>
<dbReference type="AlphaFoldDB" id="A0A1V1P3D1"/>
<evidence type="ECO:0000256" key="1">
    <source>
        <dbReference type="ARBA" id="ARBA00004571"/>
    </source>
</evidence>
<dbReference type="PANTHER" id="PTHR35093:SF8">
    <property type="entry name" value="OUTER MEMBRANE PROTEIN NMB0088-RELATED"/>
    <property type="match status" value="1"/>
</dbReference>
<protein>
    <submittedName>
        <fullName evidence="8">Long-chain fatty acid transport protein</fullName>
    </submittedName>
</protein>
<comment type="caution">
    <text evidence="8">The sequence shown here is derived from an EMBL/GenBank/DDBJ whole genome shotgun (WGS) entry which is preliminary data.</text>
</comment>
<evidence type="ECO:0000313" key="8">
    <source>
        <dbReference type="EMBL" id="ETR69330.1"/>
    </source>
</evidence>
<dbReference type="GO" id="GO:0015483">
    <property type="term" value="F:long-chain fatty acid transporting porin activity"/>
    <property type="evidence" value="ECO:0007669"/>
    <property type="project" value="TreeGrafter"/>
</dbReference>
<evidence type="ECO:0000256" key="3">
    <source>
        <dbReference type="ARBA" id="ARBA00022452"/>
    </source>
</evidence>
<comment type="similarity">
    <text evidence="2">Belongs to the OmpP1/FadL family.</text>
</comment>
<sequence>MVSIFLNINTCSAIGLDFASTPNPLGSGARAIGMGSAFIGVADDATAASWNPGGLIQLEKPEISVVGNIVHRIEDISPNHTMGAKGRQSIDLEELNYFSISDDFRLKDVYLVFSLNYQKLYNLNREWDFPISLPEIEFPFVGKTDVNAKQHYRQDGSLSALGFAFSVQLTQQLSAGFTLNYWDENICNNKWEEFNSLDEAEAYMDMGGLQVPINVAADNNHDEYTFKGINYNIGLLFRPIEDFTIGMVYKTSFNADIEHRVYSNNVLDAVLNETMKMPASFGIGLSYRFSQDFRLSLDYYETQWQHFMLRDENGNELSGVTRLPDNQSNIDPTRQVRLGAEYYFTHPNYRIPIRFGLFYDPVPSQVSPDDYWGFSLGSGYITGQLEFDLAYQYRKGNNVGDAIVPDYNFEMDVEEHLIFGSIIVKIED</sequence>
<comment type="subcellular location">
    <subcellularLocation>
        <location evidence="1">Cell outer membrane</location>
        <topology evidence="1">Multi-pass membrane protein</topology>
    </subcellularLocation>
</comment>
<dbReference type="EMBL" id="ATBP01000671">
    <property type="protein sequence ID" value="ETR69330.1"/>
    <property type="molecule type" value="Genomic_DNA"/>
</dbReference>